<protein>
    <submittedName>
        <fullName evidence="7">Membrane protein</fullName>
    </submittedName>
</protein>
<dbReference type="EMBL" id="CP007793">
    <property type="protein sequence ID" value="AIB13168.1"/>
    <property type="molecule type" value="Genomic_DNA"/>
</dbReference>
<dbReference type="InterPro" id="IPR038330">
    <property type="entry name" value="TspO/MBR-related_sf"/>
</dbReference>
<evidence type="ECO:0000256" key="6">
    <source>
        <dbReference type="SAM" id="Phobius"/>
    </source>
</evidence>
<sequence length="184" mass="20472">MNHRSFVPTEPATDTGPLPFRVYWWQALVFWLLTNTYGVFDRGGEPFPGYQPSPLQPAGWAFPVVWFSISLIQLWGCVRLLNAPWTIRWRPALIGMQGALWLLYASFGFAYFTMGSPILAAAWTIAYFIIASTCVLLVWPDDRAIAASWLPLVLWTGFASIVAVHGVVLNPDPLFGLGPGLGTR</sequence>
<dbReference type="Proteomes" id="UP000027186">
    <property type="component" value="Chromosome"/>
</dbReference>
<feature type="transmembrane region" description="Helical" evidence="6">
    <location>
        <begin position="60"/>
        <end position="81"/>
    </location>
</feature>
<gene>
    <name evidence="7" type="ORF">ABAZ39_14480</name>
</gene>
<evidence type="ECO:0000256" key="3">
    <source>
        <dbReference type="ARBA" id="ARBA00022692"/>
    </source>
</evidence>
<accession>A0A060DPS1</accession>
<dbReference type="RefSeq" id="WP_038530330.1">
    <property type="nucleotide sequence ID" value="NZ_CP007793.1"/>
</dbReference>
<proteinExistence type="inferred from homology"/>
<organism evidence="7 8">
    <name type="scientific">Azospirillum argentinense</name>
    <dbReference type="NCBI Taxonomy" id="2970906"/>
    <lineage>
        <taxon>Bacteria</taxon>
        <taxon>Pseudomonadati</taxon>
        <taxon>Pseudomonadota</taxon>
        <taxon>Alphaproteobacteria</taxon>
        <taxon>Rhodospirillales</taxon>
        <taxon>Azospirillaceae</taxon>
        <taxon>Azospirillum</taxon>
    </lineage>
</organism>
<keyword evidence="4 6" id="KW-1133">Transmembrane helix</keyword>
<name>A0A060DPS1_9PROT</name>
<dbReference type="Pfam" id="PF03073">
    <property type="entry name" value="TspO_MBR"/>
    <property type="match status" value="1"/>
</dbReference>
<dbReference type="Gene3D" id="1.20.1260.100">
    <property type="entry name" value="TspO/MBR protein"/>
    <property type="match status" value="1"/>
</dbReference>
<evidence type="ECO:0000313" key="8">
    <source>
        <dbReference type="Proteomes" id="UP000027186"/>
    </source>
</evidence>
<keyword evidence="3 6" id="KW-0812">Transmembrane</keyword>
<evidence type="ECO:0000256" key="2">
    <source>
        <dbReference type="ARBA" id="ARBA00007524"/>
    </source>
</evidence>
<feature type="transmembrane region" description="Helical" evidence="6">
    <location>
        <begin position="118"/>
        <end position="139"/>
    </location>
</feature>
<dbReference type="InterPro" id="IPR004307">
    <property type="entry name" value="TspO_MBR"/>
</dbReference>
<evidence type="ECO:0000256" key="4">
    <source>
        <dbReference type="ARBA" id="ARBA00022989"/>
    </source>
</evidence>
<dbReference type="AlphaFoldDB" id="A0A060DPS1"/>
<feature type="transmembrane region" description="Helical" evidence="6">
    <location>
        <begin position="93"/>
        <end position="112"/>
    </location>
</feature>
<dbReference type="GO" id="GO:0016020">
    <property type="term" value="C:membrane"/>
    <property type="evidence" value="ECO:0007669"/>
    <property type="project" value="UniProtKB-SubCell"/>
</dbReference>
<evidence type="ECO:0000256" key="5">
    <source>
        <dbReference type="ARBA" id="ARBA00023136"/>
    </source>
</evidence>
<keyword evidence="5 6" id="KW-0472">Membrane</keyword>
<comment type="subcellular location">
    <subcellularLocation>
        <location evidence="1">Membrane</location>
        <topology evidence="1">Multi-pass membrane protein</topology>
    </subcellularLocation>
</comment>
<reference evidence="7 8" key="1">
    <citation type="journal article" date="2014" name="Genome Announc.">
        <title>Complete Genome Sequence of the Model Rhizosphere Strain Azospirillum brasilense Az39, Successfully Applied in Agriculture.</title>
        <authorList>
            <person name="Rivera D."/>
            <person name="Revale S."/>
            <person name="Molina R."/>
            <person name="Gualpa J."/>
            <person name="Puente M."/>
            <person name="Maroniche G."/>
            <person name="Paris G."/>
            <person name="Baker D."/>
            <person name="Clavijo B."/>
            <person name="McLay K."/>
            <person name="Spaepen S."/>
            <person name="Perticari A."/>
            <person name="Vazquez M."/>
            <person name="Wisniewski-Dye F."/>
            <person name="Watkins C."/>
            <person name="Martinez-Abarca F."/>
            <person name="Vanderleyden J."/>
            <person name="Cassan F."/>
        </authorList>
    </citation>
    <scope>NUCLEOTIDE SEQUENCE [LARGE SCALE GENOMIC DNA]</scope>
    <source>
        <strain evidence="7 8">Az39</strain>
    </source>
</reference>
<dbReference type="KEGG" id="abq:ABAZ39_14480"/>
<evidence type="ECO:0000313" key="7">
    <source>
        <dbReference type="EMBL" id="AIB13168.1"/>
    </source>
</evidence>
<feature type="transmembrane region" description="Helical" evidence="6">
    <location>
        <begin position="146"/>
        <end position="168"/>
    </location>
</feature>
<comment type="similarity">
    <text evidence="2">Belongs to the TspO/BZRP family.</text>
</comment>
<evidence type="ECO:0000256" key="1">
    <source>
        <dbReference type="ARBA" id="ARBA00004141"/>
    </source>
</evidence>
<feature type="transmembrane region" description="Helical" evidence="6">
    <location>
        <begin position="22"/>
        <end position="40"/>
    </location>
</feature>